<organism evidence="1 2">
    <name type="scientific">Tulasnella calospora MUT 4182</name>
    <dbReference type="NCBI Taxonomy" id="1051891"/>
    <lineage>
        <taxon>Eukaryota</taxon>
        <taxon>Fungi</taxon>
        <taxon>Dikarya</taxon>
        <taxon>Basidiomycota</taxon>
        <taxon>Agaricomycotina</taxon>
        <taxon>Agaricomycetes</taxon>
        <taxon>Cantharellales</taxon>
        <taxon>Tulasnellaceae</taxon>
        <taxon>Tulasnella</taxon>
    </lineage>
</organism>
<protein>
    <submittedName>
        <fullName evidence="1">Uncharacterized protein</fullName>
    </submittedName>
</protein>
<reference evidence="1 2" key="1">
    <citation type="submission" date="2014-04" db="EMBL/GenBank/DDBJ databases">
        <authorList>
            <consortium name="DOE Joint Genome Institute"/>
            <person name="Kuo A."/>
            <person name="Girlanda M."/>
            <person name="Perotto S."/>
            <person name="Kohler A."/>
            <person name="Nagy L.G."/>
            <person name="Floudas D."/>
            <person name="Copeland A."/>
            <person name="Barry K.W."/>
            <person name="Cichocki N."/>
            <person name="Veneault-Fourrey C."/>
            <person name="LaButti K."/>
            <person name="Lindquist E.A."/>
            <person name="Lipzen A."/>
            <person name="Lundell T."/>
            <person name="Morin E."/>
            <person name="Murat C."/>
            <person name="Sun H."/>
            <person name="Tunlid A."/>
            <person name="Henrissat B."/>
            <person name="Grigoriev I.V."/>
            <person name="Hibbett D.S."/>
            <person name="Martin F."/>
            <person name="Nordberg H.P."/>
            <person name="Cantor M.N."/>
            <person name="Hua S.X."/>
        </authorList>
    </citation>
    <scope>NUCLEOTIDE SEQUENCE [LARGE SCALE GENOMIC DNA]</scope>
    <source>
        <strain evidence="1 2">MUT 4182</strain>
    </source>
</reference>
<gene>
    <name evidence="1" type="ORF">M407DRAFT_86477</name>
</gene>
<dbReference type="AlphaFoldDB" id="A0A0C3Q1G1"/>
<keyword evidence="2" id="KW-1185">Reference proteome</keyword>
<dbReference type="InterPro" id="IPR041078">
    <property type="entry name" value="Plavaka"/>
</dbReference>
<sequence length="321" mass="37036">MAPRLLPRPSLEESLGPFPNYSTFLHARWLWTTEGTGNSDAANQSLLEDVYADDEFVSQDVKAQGFKRLKEAVEKYQPDPFYASDGWAESAVTISVPLGKPRPSGQQDFPPAAKFAVPGLRYRSIVDIVQRVIRTDPNVHDFHLHPFRQYVKGQGGRPPSRVVDDIYSSDAMMEEYEALQRSPREPGCKFERIIFALQFWSDATQLANFGSAKLWPIYMYFGNQPKWARSRSDMHACHDIAYIPSLPSTFQDFVVDQRGFPADPKLETHCRRELFHGVWKLLLDKKFIRAYKHGILIEFPDRIIRRVYLRIITYSADYPEK</sequence>
<dbReference type="STRING" id="1051891.A0A0C3Q1G1"/>
<dbReference type="Pfam" id="PF18759">
    <property type="entry name" value="Plavaka"/>
    <property type="match status" value="1"/>
</dbReference>
<name>A0A0C3Q1G1_9AGAM</name>
<accession>A0A0C3Q1G1</accession>
<dbReference type="EMBL" id="KN823701">
    <property type="protein sequence ID" value="KIO16034.1"/>
    <property type="molecule type" value="Genomic_DNA"/>
</dbReference>
<reference evidence="2" key="2">
    <citation type="submission" date="2015-01" db="EMBL/GenBank/DDBJ databases">
        <title>Evolutionary Origins and Diversification of the Mycorrhizal Mutualists.</title>
        <authorList>
            <consortium name="DOE Joint Genome Institute"/>
            <consortium name="Mycorrhizal Genomics Consortium"/>
            <person name="Kohler A."/>
            <person name="Kuo A."/>
            <person name="Nagy L.G."/>
            <person name="Floudas D."/>
            <person name="Copeland A."/>
            <person name="Barry K.W."/>
            <person name="Cichocki N."/>
            <person name="Veneault-Fourrey C."/>
            <person name="LaButti K."/>
            <person name="Lindquist E.A."/>
            <person name="Lipzen A."/>
            <person name="Lundell T."/>
            <person name="Morin E."/>
            <person name="Murat C."/>
            <person name="Riley R."/>
            <person name="Ohm R."/>
            <person name="Sun H."/>
            <person name="Tunlid A."/>
            <person name="Henrissat B."/>
            <person name="Grigoriev I.V."/>
            <person name="Hibbett D.S."/>
            <person name="Martin F."/>
        </authorList>
    </citation>
    <scope>NUCLEOTIDE SEQUENCE [LARGE SCALE GENOMIC DNA]</scope>
    <source>
        <strain evidence="2">MUT 4182</strain>
    </source>
</reference>
<proteinExistence type="predicted"/>
<dbReference type="Proteomes" id="UP000054248">
    <property type="component" value="Unassembled WGS sequence"/>
</dbReference>
<dbReference type="HOGENOM" id="CLU_002498_2_0_1"/>
<evidence type="ECO:0000313" key="2">
    <source>
        <dbReference type="Proteomes" id="UP000054248"/>
    </source>
</evidence>
<evidence type="ECO:0000313" key="1">
    <source>
        <dbReference type="EMBL" id="KIO16034.1"/>
    </source>
</evidence>
<dbReference type="OrthoDB" id="3208495at2759"/>